<dbReference type="EMBL" id="OW240916">
    <property type="protein sequence ID" value="CAH2293360.1"/>
    <property type="molecule type" value="Genomic_DNA"/>
</dbReference>
<reference evidence="1" key="1">
    <citation type="submission" date="2022-03" db="EMBL/GenBank/DDBJ databases">
        <authorList>
            <person name="Alioto T."/>
            <person name="Alioto T."/>
            <person name="Gomez Garrido J."/>
        </authorList>
    </citation>
    <scope>NUCLEOTIDE SEQUENCE</scope>
</reference>
<evidence type="ECO:0000313" key="1">
    <source>
        <dbReference type="EMBL" id="CAH2293360.1"/>
    </source>
</evidence>
<gene>
    <name evidence="1" type="ORF">PECUL_23A037958</name>
</gene>
<organism evidence="1 2">
    <name type="scientific">Pelobates cultripes</name>
    <name type="common">Western spadefoot toad</name>
    <dbReference type="NCBI Taxonomy" id="61616"/>
    <lineage>
        <taxon>Eukaryota</taxon>
        <taxon>Metazoa</taxon>
        <taxon>Chordata</taxon>
        <taxon>Craniata</taxon>
        <taxon>Vertebrata</taxon>
        <taxon>Euteleostomi</taxon>
        <taxon>Amphibia</taxon>
        <taxon>Batrachia</taxon>
        <taxon>Anura</taxon>
        <taxon>Pelobatoidea</taxon>
        <taxon>Pelobatidae</taxon>
        <taxon>Pelobates</taxon>
    </lineage>
</organism>
<evidence type="ECO:0000313" key="2">
    <source>
        <dbReference type="Proteomes" id="UP001295444"/>
    </source>
</evidence>
<proteinExistence type="predicted"/>
<accession>A0AAD1S612</accession>
<protein>
    <submittedName>
        <fullName evidence="1">Uncharacterized protein</fullName>
    </submittedName>
</protein>
<dbReference type="Proteomes" id="UP001295444">
    <property type="component" value="Chromosome 05"/>
</dbReference>
<sequence>MAAGGSPPAQWNGLPEPSTTYGHNYLTQLADGHKGLQRCLEPGLALSETVTIYIRSQNTLVSHLQCESGGRGLEGHMHTKSLVPHVVAAVLVLSPNWDVPMGTTLHTGDDVWINMPQKLNMRARKGGSMALDTLRIQTLRDRLLSKKGP</sequence>
<name>A0AAD1S612_PELCU</name>
<keyword evidence="2" id="KW-1185">Reference proteome</keyword>
<dbReference type="AlphaFoldDB" id="A0AAD1S612"/>